<name>A0A1E4TWG2_PACTA</name>
<feature type="region of interest" description="Disordered" evidence="2">
    <location>
        <begin position="49"/>
        <end position="81"/>
    </location>
</feature>
<keyword evidence="1" id="KW-0694">RNA-binding</keyword>
<organism evidence="4 5">
    <name type="scientific">Pachysolen tannophilus NRRL Y-2460</name>
    <dbReference type="NCBI Taxonomy" id="669874"/>
    <lineage>
        <taxon>Eukaryota</taxon>
        <taxon>Fungi</taxon>
        <taxon>Dikarya</taxon>
        <taxon>Ascomycota</taxon>
        <taxon>Saccharomycotina</taxon>
        <taxon>Pichiomycetes</taxon>
        <taxon>Pachysolenaceae</taxon>
        <taxon>Pachysolen</taxon>
    </lineage>
</organism>
<feature type="region of interest" description="Disordered" evidence="2">
    <location>
        <begin position="296"/>
        <end position="315"/>
    </location>
</feature>
<evidence type="ECO:0000256" key="1">
    <source>
        <dbReference type="PROSITE-ProRule" id="PRU00176"/>
    </source>
</evidence>
<feature type="compositionally biased region" description="Polar residues" evidence="2">
    <location>
        <begin position="64"/>
        <end position="81"/>
    </location>
</feature>
<proteinExistence type="predicted"/>
<feature type="domain" description="RRM" evidence="3">
    <location>
        <begin position="347"/>
        <end position="429"/>
    </location>
</feature>
<dbReference type="InterPro" id="IPR000504">
    <property type="entry name" value="RRM_dom"/>
</dbReference>
<dbReference type="Proteomes" id="UP000094236">
    <property type="component" value="Unassembled WGS sequence"/>
</dbReference>
<dbReference type="InterPro" id="IPR035979">
    <property type="entry name" value="RBD_domain_sf"/>
</dbReference>
<dbReference type="Gene3D" id="3.30.70.330">
    <property type="match status" value="1"/>
</dbReference>
<feature type="compositionally biased region" description="Basic and acidic residues" evidence="2">
    <location>
        <begin position="49"/>
        <end position="61"/>
    </location>
</feature>
<evidence type="ECO:0000313" key="4">
    <source>
        <dbReference type="EMBL" id="ODV96090.1"/>
    </source>
</evidence>
<evidence type="ECO:0000313" key="5">
    <source>
        <dbReference type="Proteomes" id="UP000094236"/>
    </source>
</evidence>
<keyword evidence="5" id="KW-1185">Reference proteome</keyword>
<sequence>MVQIAVGNLLVGKHIRQGVGLCYNGKAWFSTALKTSVRSSLTAYNIKKEKEEETQTHDGPRAVHNNSHLGNSPKFTRNNPSNLREEDKLLKLLFKSAAKDVEDQVPKLSKFLMDNLDSTSLDYKDSSSLSSELLDIKEAPKNLPRSNLTRFKSNILKFKSRDSLLEHSDFKRIYPMREERVYDIGQKHCLSFDFVKGRHPKNLLSNGYFYLIFASFEEAAVYWLETLGRQLNGTDVTFSFADLNQEFEFFQTPLLKNLEISQFLNLKELDSVDKNKNEFASFIKFHKNKKEQLLKQQKKHDSLQENTELESGQGIGKISSNLNSMPLADHIPLHEQDKVNFEIKRSNCVLLANLPKHVTSEELHDFFWNYDLYPIEEEAIQLLLKNDLMNFNYWLVVFTNIDDAERCVRNLNGRHWYNNENMPLTHVETF</sequence>
<protein>
    <recommendedName>
        <fullName evidence="3">RRM domain-containing protein</fullName>
    </recommendedName>
</protein>
<evidence type="ECO:0000256" key="2">
    <source>
        <dbReference type="SAM" id="MobiDB-lite"/>
    </source>
</evidence>
<dbReference type="PROSITE" id="PS50102">
    <property type="entry name" value="RRM"/>
    <property type="match status" value="1"/>
</dbReference>
<evidence type="ECO:0000259" key="3">
    <source>
        <dbReference type="PROSITE" id="PS50102"/>
    </source>
</evidence>
<dbReference type="EMBL" id="KV454013">
    <property type="protein sequence ID" value="ODV96090.1"/>
    <property type="molecule type" value="Genomic_DNA"/>
</dbReference>
<dbReference type="Pfam" id="PF00076">
    <property type="entry name" value="RRM_1"/>
    <property type="match status" value="1"/>
</dbReference>
<gene>
    <name evidence="4" type="ORF">PACTADRAFT_75270</name>
</gene>
<dbReference type="SUPFAM" id="SSF54928">
    <property type="entry name" value="RNA-binding domain, RBD"/>
    <property type="match status" value="1"/>
</dbReference>
<dbReference type="InterPro" id="IPR012677">
    <property type="entry name" value="Nucleotide-bd_a/b_plait_sf"/>
</dbReference>
<dbReference type="AlphaFoldDB" id="A0A1E4TWG2"/>
<dbReference type="GO" id="GO:0003723">
    <property type="term" value="F:RNA binding"/>
    <property type="evidence" value="ECO:0007669"/>
    <property type="project" value="UniProtKB-UniRule"/>
</dbReference>
<dbReference type="OrthoDB" id="3980520at2759"/>
<accession>A0A1E4TWG2</accession>
<reference evidence="5" key="1">
    <citation type="submission" date="2016-05" db="EMBL/GenBank/DDBJ databases">
        <title>Comparative genomics of biotechnologically important yeasts.</title>
        <authorList>
            <consortium name="DOE Joint Genome Institute"/>
            <person name="Riley R."/>
            <person name="Haridas S."/>
            <person name="Wolfe K.H."/>
            <person name="Lopes M.R."/>
            <person name="Hittinger C.T."/>
            <person name="Goker M."/>
            <person name="Salamov A."/>
            <person name="Wisecaver J."/>
            <person name="Long T.M."/>
            <person name="Aerts A.L."/>
            <person name="Barry K."/>
            <person name="Choi C."/>
            <person name="Clum A."/>
            <person name="Coughlan A.Y."/>
            <person name="Deshpande S."/>
            <person name="Douglass A.P."/>
            <person name="Hanson S.J."/>
            <person name="Klenk H.-P."/>
            <person name="Labutti K."/>
            <person name="Lapidus A."/>
            <person name="Lindquist E."/>
            <person name="Lipzen A."/>
            <person name="Meier-Kolthoff J.P."/>
            <person name="Ohm R.A."/>
            <person name="Otillar R.P."/>
            <person name="Pangilinan J."/>
            <person name="Peng Y."/>
            <person name="Rokas A."/>
            <person name="Rosa C.A."/>
            <person name="Scheuner C."/>
            <person name="Sibirny A.A."/>
            <person name="Slot J.C."/>
            <person name="Stielow J.B."/>
            <person name="Sun H."/>
            <person name="Kurtzman C.P."/>
            <person name="Blackwell M."/>
            <person name="Grigoriev I.V."/>
            <person name="Jeffries T.W."/>
        </authorList>
    </citation>
    <scope>NUCLEOTIDE SEQUENCE [LARGE SCALE GENOMIC DNA]</scope>
    <source>
        <strain evidence="5">NRRL Y-2460</strain>
    </source>
</reference>